<evidence type="ECO:0008006" key="4">
    <source>
        <dbReference type="Google" id="ProtNLM"/>
    </source>
</evidence>
<dbReference type="PATRIC" id="fig|1200352.3.peg.489"/>
<organism evidence="2 3">
    <name type="scientific">Corynebacterium terpenotabidum Y-11</name>
    <dbReference type="NCBI Taxonomy" id="1200352"/>
    <lineage>
        <taxon>Bacteria</taxon>
        <taxon>Bacillati</taxon>
        <taxon>Actinomycetota</taxon>
        <taxon>Actinomycetes</taxon>
        <taxon>Mycobacteriales</taxon>
        <taxon>Corynebacteriaceae</taxon>
        <taxon>Corynebacterium</taxon>
    </lineage>
</organism>
<evidence type="ECO:0000313" key="3">
    <source>
        <dbReference type="Proteomes" id="UP000014809"/>
    </source>
</evidence>
<evidence type="ECO:0000256" key="1">
    <source>
        <dbReference type="SAM" id="SignalP"/>
    </source>
</evidence>
<evidence type="ECO:0000313" key="2">
    <source>
        <dbReference type="EMBL" id="AGP30140.1"/>
    </source>
</evidence>
<reference evidence="2 3" key="1">
    <citation type="submission" date="2012-06" db="EMBL/GenBank/DDBJ databases">
        <title>Complete genome sequence of Corynebacterium terpenotabidum Y-11 (=DSM 44721).</title>
        <authorList>
            <person name="Ruckert C."/>
            <person name="Albersmeier A."/>
            <person name="Al-Dilaimi A."/>
            <person name="Szczepanowski R."/>
            <person name="Kalinowski J."/>
        </authorList>
    </citation>
    <scope>NUCLEOTIDE SEQUENCE [LARGE SCALE GENOMIC DNA]</scope>
    <source>
        <strain evidence="2 3">Y-11</strain>
    </source>
</reference>
<feature type="signal peptide" evidence="1">
    <location>
        <begin position="1"/>
        <end position="22"/>
    </location>
</feature>
<dbReference type="STRING" id="1200352.A606_02435"/>
<dbReference type="OrthoDB" id="4406857at2"/>
<keyword evidence="1" id="KW-0732">Signal</keyword>
<dbReference type="Proteomes" id="UP000014809">
    <property type="component" value="Chromosome"/>
</dbReference>
<gene>
    <name evidence="2" type="ORF">A606_02435</name>
</gene>
<accession>S4XEV2</accession>
<dbReference type="PROSITE" id="PS51257">
    <property type="entry name" value="PROKAR_LIPOPROTEIN"/>
    <property type="match status" value="1"/>
</dbReference>
<protein>
    <recommendedName>
        <fullName evidence="4">Secreted protein</fullName>
    </recommendedName>
</protein>
<keyword evidence="3" id="KW-1185">Reference proteome</keyword>
<dbReference type="RefSeq" id="WP_020440505.1">
    <property type="nucleotide sequence ID" value="NC_021663.1"/>
</dbReference>
<name>S4XEV2_9CORY</name>
<dbReference type="eggNOG" id="ENOG50328U2">
    <property type="taxonomic scope" value="Bacteria"/>
</dbReference>
<dbReference type="EMBL" id="CP003696">
    <property type="protein sequence ID" value="AGP30140.1"/>
    <property type="molecule type" value="Genomic_DNA"/>
</dbReference>
<sequence>MHRPRLAALGALGALGLTVTLAACGGDDGEDEDFVDTSSIASLLLTSEDAPSGYSWNSVAEVLEGAGDDLGQQLDASAASVTTSPENCAALVPTADDLLAEIYDHSDTVGAIEFLPDDEDDPAVIDAVVSIADDGDTALLAGGDLDVDQCGEFTRTYADGSVTNYRANAQKASIAATDDTTVITVLSDSATEGEEITSTVTGTVDGVHFRITAVGVTDTDVVTSLAEAQVARITGVREGQD</sequence>
<dbReference type="HOGENOM" id="CLU_1088663_0_0_11"/>
<proteinExistence type="predicted"/>
<feature type="chain" id="PRO_5004533782" description="Secreted protein" evidence="1">
    <location>
        <begin position="23"/>
        <end position="241"/>
    </location>
</feature>
<dbReference type="KEGG" id="cter:A606_02435"/>
<dbReference type="AlphaFoldDB" id="S4XEV2"/>